<name>A0B5M2_METTP</name>
<keyword evidence="3" id="KW-1185">Reference proteome</keyword>
<dbReference type="KEGG" id="mtp:Mthe_0197"/>
<reference evidence="2 3" key="1">
    <citation type="submission" date="2006-10" db="EMBL/GenBank/DDBJ databases">
        <title>Complete sequence of Methanosaeta thermophila PT.</title>
        <authorList>
            <consortium name="US DOE Joint Genome Institute"/>
            <person name="Copeland A."/>
            <person name="Lucas S."/>
            <person name="Lapidus A."/>
            <person name="Barry K."/>
            <person name="Detter J.C."/>
            <person name="Glavina del Rio T."/>
            <person name="Hammon N."/>
            <person name="Israni S."/>
            <person name="Pitluck S."/>
            <person name="Chain P."/>
            <person name="Malfatti S."/>
            <person name="Shin M."/>
            <person name="Vergez L."/>
            <person name="Schmutz J."/>
            <person name="Larimer F."/>
            <person name="Land M."/>
            <person name="Hauser L."/>
            <person name="Kyrpides N."/>
            <person name="Kim E."/>
            <person name="Smith K.S."/>
            <person name="Ingram-Smith C."/>
            <person name="Richardson P."/>
        </authorList>
    </citation>
    <scope>NUCLEOTIDE SEQUENCE [LARGE SCALE GENOMIC DNA]</scope>
    <source>
        <strain evidence="3">DSM 6194 / JCM 14653 / NBRC 101360 / PT</strain>
    </source>
</reference>
<dbReference type="PANTHER" id="PTHR24020:SF84">
    <property type="entry name" value="VWFA DOMAIN-CONTAINING PROTEIN"/>
    <property type="match status" value="1"/>
</dbReference>
<dbReference type="EMBL" id="CP000477">
    <property type="protein sequence ID" value="ABK13996.1"/>
    <property type="molecule type" value="Genomic_DNA"/>
</dbReference>
<dbReference type="InterPro" id="IPR036465">
    <property type="entry name" value="vWFA_dom_sf"/>
</dbReference>
<organism evidence="2 3">
    <name type="scientific">Methanothrix thermoacetophila (strain DSM 6194 / JCM 14653 / NBRC 101360 / PT)</name>
    <name type="common">Methanosaeta thermophila</name>
    <dbReference type="NCBI Taxonomy" id="349307"/>
    <lineage>
        <taxon>Archaea</taxon>
        <taxon>Methanobacteriati</taxon>
        <taxon>Methanobacteriota</taxon>
        <taxon>Stenosarchaea group</taxon>
        <taxon>Methanomicrobia</taxon>
        <taxon>Methanotrichales</taxon>
        <taxon>Methanotrichaceae</taxon>
        <taxon>Methanothrix</taxon>
    </lineage>
</organism>
<gene>
    <name evidence="2" type="ordered locus">Mthe_0197</name>
</gene>
<dbReference type="SUPFAM" id="SSF53300">
    <property type="entry name" value="vWA-like"/>
    <property type="match status" value="2"/>
</dbReference>
<protein>
    <submittedName>
        <fullName evidence="2">von Willebrand factor, type A</fullName>
    </submittedName>
</protein>
<evidence type="ECO:0000313" key="3">
    <source>
        <dbReference type="Proteomes" id="UP000000674"/>
    </source>
</evidence>
<dbReference type="STRING" id="349307.Mthe_0197"/>
<dbReference type="InterPro" id="IPR050525">
    <property type="entry name" value="ECM_Assembly_Org"/>
</dbReference>
<feature type="domain" description="VWFA" evidence="1">
    <location>
        <begin position="400"/>
        <end position="616"/>
    </location>
</feature>
<dbReference type="PROSITE" id="PS50234">
    <property type="entry name" value="VWFA"/>
    <property type="match status" value="2"/>
</dbReference>
<evidence type="ECO:0000259" key="1">
    <source>
        <dbReference type="PROSITE" id="PS50234"/>
    </source>
</evidence>
<dbReference type="PANTHER" id="PTHR24020">
    <property type="entry name" value="COLLAGEN ALPHA"/>
    <property type="match status" value="1"/>
</dbReference>
<dbReference type="Pfam" id="PF00092">
    <property type="entry name" value="VWA"/>
    <property type="match status" value="1"/>
</dbReference>
<dbReference type="Proteomes" id="UP000000674">
    <property type="component" value="Chromosome"/>
</dbReference>
<dbReference type="PROSITE" id="PS51257">
    <property type="entry name" value="PROKAR_LIPOPROTEIN"/>
    <property type="match status" value="1"/>
</dbReference>
<evidence type="ECO:0000313" key="2">
    <source>
        <dbReference type="EMBL" id="ABK13996.1"/>
    </source>
</evidence>
<dbReference type="Gene3D" id="3.40.50.410">
    <property type="entry name" value="von Willebrand factor, type A domain"/>
    <property type="match status" value="2"/>
</dbReference>
<dbReference type="AlphaFoldDB" id="A0B5M2"/>
<feature type="domain" description="VWFA" evidence="1">
    <location>
        <begin position="65"/>
        <end position="234"/>
    </location>
</feature>
<dbReference type="HOGENOM" id="CLU_353256_0_0_2"/>
<dbReference type="InterPro" id="IPR002035">
    <property type="entry name" value="VWF_A"/>
</dbReference>
<sequence length="795" mass="85149">MIVGGKTIRLEAILVILFFVLTGGACASAVTADQHLSRDVISPSEISTVTITLRGGEIPCASPVDVVLSIDSSGSMTTSDPGDLRKSAAKEFVTGLDLSMDRVGVVSWNTSAISWPLTNNTKDIESAIDSTGADGNTCLDTGLKSAIDLLSECSGSKVIVLLTDGISTDGGHYTPPGVPGSPVDEARSKGILVFTIGLGPDADARNLTEIAHSTGGEFYSAPDANALAGIYKRIRSSITGIVAKDVTVTYVLPSSMNVNLSPYSGSQPVATVRNEGDSTVLTWRMGTIQANQSRMLSFDVSSPDPGTFILGSAPDTAVSYTGCDNLRSAVAIPPATLKVSPPGAFGLEGSGIGGSNRSVVQNISVLSVSKEVLPNGNAPCPDCPMLKITLDAPEKSCSADILFVIDKSGSMRDLDKSGLKNYEIMQAALYEMLNMASNTPELRNARIAIVSWDDLDGTDEDRITTLDPQWLAVGDPRIKATIQQYNEETCKETDLTFYETGLQKAMQIMHSRILSQANDPLSCDTRRFIIFITCRSEFKGITPSSVLYTIPRNNTLIRGGFEGIFPFYIGKDLSEYPLEQQNLTLIAQYGDPMQRGAVRPESLTAENLISRVLERMNGCGQGAWVINVTLTETLYPYLKYTGADPLPSAVTYNRDGSTTLRWNIGTLNSGERWSATIDTSVQLKLPVDVTESRSGFGGNISSSTPYSRVDFDWPALSCAAPLRRHYELPLAEGRMWITCGAPCQASAATEQSTQVRKEASEAEVPLESPPRAQPGFEGVLGVLSLITGYLCIRRS</sequence>
<proteinExistence type="predicted"/>
<dbReference type="CDD" id="cd00198">
    <property type="entry name" value="vWFA"/>
    <property type="match status" value="2"/>
</dbReference>
<dbReference type="SMART" id="SM00327">
    <property type="entry name" value="VWA"/>
    <property type="match status" value="2"/>
</dbReference>
<accession>A0B5M2</accession>